<dbReference type="PANTHER" id="PTHR35585">
    <property type="entry name" value="HHE DOMAIN PROTEIN (AFU_ORTHOLOGUE AFUA_4G00730)"/>
    <property type="match status" value="1"/>
</dbReference>
<dbReference type="Proteomes" id="UP000036893">
    <property type="component" value="Unassembled WGS sequence"/>
</dbReference>
<accession>A0A8E0QNB3</accession>
<proteinExistence type="predicted"/>
<evidence type="ECO:0000259" key="1">
    <source>
        <dbReference type="Pfam" id="PF01814"/>
    </source>
</evidence>
<dbReference type="Gene3D" id="1.20.120.520">
    <property type="entry name" value="nmb1532 protein domain like"/>
    <property type="match status" value="1"/>
</dbReference>
<sequence>MAATHGRKSTADSNVSEPHVLRGNISHQVQAFTDWSQARRFRILDTIKHDHSEIKSFYELIVSSTDPEEQTKYQNQFTWELARHAVGEELVVYPALEKYLDDGKELARKDRAEHQTVKEKLKTFQDMKSTDPRFIPTLQSLWDDLQEHIHHEETEDIRWLEDALSEQESLGLSQSLNRTKLFVPSHAHPTAPSTPPFETAVGLLTAPLDRLSDLFRKWPAT</sequence>
<dbReference type="RefSeq" id="XP_043144483.1">
    <property type="nucleotide sequence ID" value="XM_043288548.1"/>
</dbReference>
<feature type="domain" description="Hemerythrin-like" evidence="1">
    <location>
        <begin position="43"/>
        <end position="158"/>
    </location>
</feature>
<reference evidence="2" key="2">
    <citation type="submission" date="2021-01" db="EMBL/GenBank/DDBJ databases">
        <title>Pan-genome distribution and transcriptional activeness of fungal secondary metabolism genes in Aspergillus section Fumigati.</title>
        <authorList>
            <person name="Takahashi H."/>
            <person name="Umemura M."/>
            <person name="Ninomiya A."/>
            <person name="Kusuya Y."/>
            <person name="Urayama S."/>
            <person name="Shimizu M."/>
            <person name="Watanabe A."/>
            <person name="Kamei K."/>
            <person name="Yaguchi T."/>
            <person name="Hagiwara D."/>
        </authorList>
    </citation>
    <scope>NUCLEOTIDE SEQUENCE</scope>
    <source>
        <strain evidence="2">IFM 46973</strain>
    </source>
</reference>
<protein>
    <recommendedName>
        <fullName evidence="1">Hemerythrin-like domain-containing protein</fullName>
    </recommendedName>
</protein>
<dbReference type="Pfam" id="PF01814">
    <property type="entry name" value="Hemerythrin"/>
    <property type="match status" value="1"/>
</dbReference>
<dbReference type="AlphaFoldDB" id="A0A8E0QNB3"/>
<name>A0A8E0QNB3_9EURO</name>
<evidence type="ECO:0000313" key="3">
    <source>
        <dbReference type="Proteomes" id="UP000036893"/>
    </source>
</evidence>
<dbReference type="GeneID" id="66991074"/>
<evidence type="ECO:0000313" key="2">
    <source>
        <dbReference type="EMBL" id="GIC87217.1"/>
    </source>
</evidence>
<reference evidence="2" key="1">
    <citation type="journal article" date="2015" name="Genome Announc.">
        <title>Draft Genome Sequence of the Pathogenic Filamentous Fungus Aspergillus udagawae Strain IFM 46973T.</title>
        <authorList>
            <person name="Kusuya Y."/>
            <person name="Takahashi-Nakaguchi A."/>
            <person name="Takahashi H."/>
            <person name="Yaguchi T."/>
        </authorList>
    </citation>
    <scope>NUCLEOTIDE SEQUENCE</scope>
    <source>
        <strain evidence="2">IFM 46973</strain>
    </source>
</reference>
<dbReference type="PANTHER" id="PTHR35585:SF3">
    <property type="entry name" value="HEMERYTHRIN-LIKE DOMAIN-CONTAINING PROTEIN"/>
    <property type="match status" value="1"/>
</dbReference>
<dbReference type="EMBL" id="BBXM02000002">
    <property type="protein sequence ID" value="GIC87217.1"/>
    <property type="molecule type" value="Genomic_DNA"/>
</dbReference>
<gene>
    <name evidence="2" type="ORF">Aud_003598</name>
</gene>
<dbReference type="InterPro" id="IPR012312">
    <property type="entry name" value="Hemerythrin-like"/>
</dbReference>
<comment type="caution">
    <text evidence="2">The sequence shown here is derived from an EMBL/GenBank/DDBJ whole genome shotgun (WGS) entry which is preliminary data.</text>
</comment>
<organism evidence="2 3">
    <name type="scientific">Aspergillus udagawae</name>
    <dbReference type="NCBI Taxonomy" id="91492"/>
    <lineage>
        <taxon>Eukaryota</taxon>
        <taxon>Fungi</taxon>
        <taxon>Dikarya</taxon>
        <taxon>Ascomycota</taxon>
        <taxon>Pezizomycotina</taxon>
        <taxon>Eurotiomycetes</taxon>
        <taxon>Eurotiomycetidae</taxon>
        <taxon>Eurotiales</taxon>
        <taxon>Aspergillaceae</taxon>
        <taxon>Aspergillus</taxon>
        <taxon>Aspergillus subgen. Fumigati</taxon>
    </lineage>
</organism>